<dbReference type="AlphaFoldDB" id="Q01S91"/>
<reference evidence="1" key="1">
    <citation type="submission" date="2006-10" db="EMBL/GenBank/DDBJ databases">
        <title>Complete sequence of Solibacter usitatus Ellin6076.</title>
        <authorList>
            <consortium name="US DOE Joint Genome Institute"/>
            <person name="Copeland A."/>
            <person name="Lucas S."/>
            <person name="Lapidus A."/>
            <person name="Barry K."/>
            <person name="Detter J.C."/>
            <person name="Glavina del Rio T."/>
            <person name="Hammon N."/>
            <person name="Israni S."/>
            <person name="Dalin E."/>
            <person name="Tice H."/>
            <person name="Pitluck S."/>
            <person name="Thompson L.S."/>
            <person name="Brettin T."/>
            <person name="Bruce D."/>
            <person name="Han C."/>
            <person name="Tapia R."/>
            <person name="Gilna P."/>
            <person name="Schmutz J."/>
            <person name="Larimer F."/>
            <person name="Land M."/>
            <person name="Hauser L."/>
            <person name="Kyrpides N."/>
            <person name="Mikhailova N."/>
            <person name="Janssen P.H."/>
            <person name="Kuske C.R."/>
            <person name="Richardson P."/>
        </authorList>
    </citation>
    <scope>NUCLEOTIDE SEQUENCE</scope>
    <source>
        <strain evidence="1">Ellin6076</strain>
    </source>
</reference>
<gene>
    <name evidence="1" type="ordered locus">Acid_6557</name>
</gene>
<dbReference type="eggNOG" id="COG0694">
    <property type="taxonomic scope" value="Bacteria"/>
</dbReference>
<evidence type="ECO:0000313" key="1">
    <source>
        <dbReference type="EMBL" id="ABJ87479.1"/>
    </source>
</evidence>
<sequence>MENAQEIERLIAEIEASADPATRTGVRQLVEAILEFHGAGIARMVELAGEGAVRSFARDDLAAALLLLYGLHPESFETRVQRAIDKLQGVELLGIADSVVRVKSTVPREAIEQALYAAAPEAAAIEIEGEPRADSSFVPLEALLSR</sequence>
<dbReference type="STRING" id="234267.Acid_6557"/>
<dbReference type="HOGENOM" id="CLU_106183_0_0_0"/>
<protein>
    <submittedName>
        <fullName evidence="1">Putative nitrogen fixation protein</fullName>
    </submittedName>
</protein>
<proteinExistence type="predicted"/>
<dbReference type="EMBL" id="CP000473">
    <property type="protein sequence ID" value="ABJ87479.1"/>
    <property type="molecule type" value="Genomic_DNA"/>
</dbReference>
<organism evidence="1">
    <name type="scientific">Solibacter usitatus (strain Ellin6076)</name>
    <dbReference type="NCBI Taxonomy" id="234267"/>
    <lineage>
        <taxon>Bacteria</taxon>
        <taxon>Pseudomonadati</taxon>
        <taxon>Acidobacteriota</taxon>
        <taxon>Terriglobia</taxon>
        <taxon>Bryobacterales</taxon>
        <taxon>Solibacteraceae</taxon>
        <taxon>Candidatus Solibacter</taxon>
    </lineage>
</organism>
<accession>Q01S91</accession>
<dbReference type="KEGG" id="sus:Acid_6557"/>
<name>Q01S91_SOLUE</name>
<dbReference type="OrthoDB" id="9795104at2"/>
<dbReference type="InParanoid" id="Q01S91"/>